<evidence type="ECO:0000313" key="2">
    <source>
        <dbReference type="Proteomes" id="UP001490940"/>
    </source>
</evidence>
<name>A0ABU9PLI7_9ENTR</name>
<dbReference type="InterPro" id="IPR046507">
    <property type="entry name" value="DUF6685"/>
</dbReference>
<evidence type="ECO:0000313" key="1">
    <source>
        <dbReference type="EMBL" id="MEM0706511.1"/>
    </source>
</evidence>
<protein>
    <submittedName>
        <fullName evidence="1">DUF6685 family protein</fullName>
    </submittedName>
</protein>
<organism evidence="1 2">
    <name type="scientific">Enterobacter quasihormaechei</name>
    <dbReference type="NCBI Taxonomy" id="2529382"/>
    <lineage>
        <taxon>Bacteria</taxon>
        <taxon>Pseudomonadati</taxon>
        <taxon>Pseudomonadota</taxon>
        <taxon>Gammaproteobacteria</taxon>
        <taxon>Enterobacterales</taxon>
        <taxon>Enterobacteriaceae</taxon>
        <taxon>Enterobacter</taxon>
    </lineage>
</organism>
<comment type="caution">
    <text evidence="1">The sequence shown here is derived from an EMBL/GenBank/DDBJ whole genome shotgun (WGS) entry which is preliminary data.</text>
</comment>
<proteinExistence type="predicted"/>
<accession>A0ABU9PLI7</accession>
<gene>
    <name evidence="1" type="ORF">AAGT82_19095</name>
</gene>
<keyword evidence="2" id="KW-1185">Reference proteome</keyword>
<dbReference type="Pfam" id="PF20390">
    <property type="entry name" value="DUF6685"/>
    <property type="match status" value="1"/>
</dbReference>
<dbReference type="Proteomes" id="UP001490940">
    <property type="component" value="Unassembled WGS sequence"/>
</dbReference>
<dbReference type="RefSeq" id="WP_342698285.1">
    <property type="nucleotide sequence ID" value="NZ_JBCGUG010000017.1"/>
</dbReference>
<dbReference type="EMBL" id="JBCGUG010000017">
    <property type="protein sequence ID" value="MEM0706511.1"/>
    <property type="molecule type" value="Genomic_DNA"/>
</dbReference>
<sequence>MRNDTGIKKLTESPTKPARSLWLRAADWIREEILHSLGRPARLKRAIASGQLIPYPIIAPADTFWLRSVVGWQDWMSLSVSAFHSRPWTLHYRRPGYLHRLESLPLAVPEVQQLISKEYIPHFSCDITDIRGILVSKSMEHDIRDIDEFPIIRCKEMAEPVTEEHLKKNMRHQEIRLNNMLFAEYPWAERRLYWLNEGGSHHFSAARYQARRLGIAVPITGTLCRYRVNVQMVSVLRNKWHLLVIPKDELFDIFFDVMDSFECAFGCSDLPPRMHDENKSGVALKLIWLDRDNPRANAVAAVLARAGFPDFAEQLTRLATQTSV</sequence>
<reference evidence="1 2" key="1">
    <citation type="submission" date="2024-04" db="EMBL/GenBank/DDBJ databases">
        <title>Draft genome sequence of a multidrug-resistant Enterobacter quasihormaechei Hakim RU_CBWE strain isolated from pond surface water at the University of Rajshahi in Bangladesh.</title>
        <authorList>
            <person name="Raihan J."/>
            <person name="Islam M.S."/>
            <person name="Khan M.U."/>
            <person name="Romance M."/>
            <person name="Haque M.H."/>
        </authorList>
    </citation>
    <scope>NUCLEOTIDE SEQUENCE [LARGE SCALE GENOMIC DNA]</scope>
    <source>
        <strain evidence="1 2">Hakim RU_CBWE</strain>
    </source>
</reference>